<evidence type="ECO:0000256" key="1">
    <source>
        <dbReference type="SAM" id="Phobius"/>
    </source>
</evidence>
<organism evidence="2 3">
    <name type="scientific">Prunus dulcis</name>
    <name type="common">Almond</name>
    <name type="synonym">Amygdalus dulcis</name>
    <dbReference type="NCBI Taxonomy" id="3755"/>
    <lineage>
        <taxon>Eukaryota</taxon>
        <taxon>Viridiplantae</taxon>
        <taxon>Streptophyta</taxon>
        <taxon>Embryophyta</taxon>
        <taxon>Tracheophyta</taxon>
        <taxon>Spermatophyta</taxon>
        <taxon>Magnoliopsida</taxon>
        <taxon>eudicotyledons</taxon>
        <taxon>Gunneridae</taxon>
        <taxon>Pentapetalae</taxon>
        <taxon>rosids</taxon>
        <taxon>fabids</taxon>
        <taxon>Rosales</taxon>
        <taxon>Rosaceae</taxon>
        <taxon>Amygdaloideae</taxon>
        <taxon>Amygdaleae</taxon>
        <taxon>Prunus</taxon>
    </lineage>
</organism>
<dbReference type="GO" id="GO:0008374">
    <property type="term" value="F:O-acyltransferase activity"/>
    <property type="evidence" value="ECO:0007669"/>
    <property type="project" value="InterPro"/>
</dbReference>
<keyword evidence="1" id="KW-0812">Transmembrane</keyword>
<dbReference type="PANTHER" id="PTHR31595">
    <property type="entry name" value="LONG-CHAIN-ALCOHOL O-FATTY-ACYLTRANSFERASE 3-RELATED"/>
    <property type="match status" value="1"/>
</dbReference>
<sequence>MEGEIPNFIMVWILAVASLSYCHTIGKLTSPGLTRLLAILPVIFFFFFLPLNLTTIFLGGPSSFFLLALPTSSSYSLPMAKALSPPPHPSASSISSPWLAFQSNSEKLRTK</sequence>
<protein>
    <submittedName>
        <fullName evidence="2">Uncharacterized protein</fullName>
    </submittedName>
</protein>
<evidence type="ECO:0000313" key="2">
    <source>
        <dbReference type="EMBL" id="KAI5330784.1"/>
    </source>
</evidence>
<dbReference type="Proteomes" id="UP001054821">
    <property type="component" value="Chromosome 4"/>
</dbReference>
<dbReference type="PANTHER" id="PTHR31595:SF38">
    <property type="entry name" value="MBOAT (MEMBRANE BOUND O-ACYL TRANSFERASE) FAMILY PROTEIN"/>
    <property type="match status" value="1"/>
</dbReference>
<keyword evidence="3" id="KW-1185">Reference proteome</keyword>
<dbReference type="GO" id="GO:0006629">
    <property type="term" value="P:lipid metabolic process"/>
    <property type="evidence" value="ECO:0007669"/>
    <property type="project" value="InterPro"/>
</dbReference>
<comment type="caution">
    <text evidence="2">The sequence shown here is derived from an EMBL/GenBank/DDBJ whole genome shotgun (WGS) entry which is preliminary data.</text>
</comment>
<gene>
    <name evidence="2" type="ORF">L3X38_020910</name>
</gene>
<name>A0AAD4VUK6_PRUDU</name>
<proteinExistence type="predicted"/>
<feature type="transmembrane region" description="Helical" evidence="1">
    <location>
        <begin position="36"/>
        <end position="69"/>
    </location>
</feature>
<dbReference type="InterPro" id="IPR044851">
    <property type="entry name" value="Wax_synthase"/>
</dbReference>
<accession>A0AAD4VUK6</accession>
<evidence type="ECO:0000313" key="3">
    <source>
        <dbReference type="Proteomes" id="UP001054821"/>
    </source>
</evidence>
<reference evidence="2 3" key="1">
    <citation type="journal article" date="2022" name="G3 (Bethesda)">
        <title>Whole-genome sequence and methylome profiling of the almond [Prunus dulcis (Mill.) D.A. Webb] cultivar 'Nonpareil'.</title>
        <authorList>
            <person name="D'Amico-Willman K.M."/>
            <person name="Ouma W.Z."/>
            <person name="Meulia T."/>
            <person name="Sideli G.M."/>
            <person name="Gradziel T.M."/>
            <person name="Fresnedo-Ramirez J."/>
        </authorList>
    </citation>
    <scope>NUCLEOTIDE SEQUENCE [LARGE SCALE GENOMIC DNA]</scope>
    <source>
        <strain evidence="2">Clone GOH B32 T37-40</strain>
    </source>
</reference>
<keyword evidence="1" id="KW-0472">Membrane</keyword>
<feature type="transmembrane region" description="Helical" evidence="1">
    <location>
        <begin position="6"/>
        <end position="24"/>
    </location>
</feature>
<dbReference type="EMBL" id="JAJFAZ020000004">
    <property type="protein sequence ID" value="KAI5330784.1"/>
    <property type="molecule type" value="Genomic_DNA"/>
</dbReference>
<dbReference type="AlphaFoldDB" id="A0AAD4VUK6"/>
<keyword evidence="1" id="KW-1133">Transmembrane helix</keyword>